<evidence type="ECO:0000256" key="17">
    <source>
        <dbReference type="ARBA" id="ARBA00023316"/>
    </source>
</evidence>
<keyword evidence="9 20" id="KW-0132">Cell division</keyword>
<dbReference type="Gene3D" id="3.30.43.10">
    <property type="entry name" value="Uridine Diphospho-n-acetylenolpyruvylglucosamine Reductase, domain 2"/>
    <property type="match status" value="1"/>
</dbReference>
<dbReference type="SUPFAM" id="SSF56176">
    <property type="entry name" value="FAD-binding/transporter-associated domain-like"/>
    <property type="match status" value="1"/>
</dbReference>
<evidence type="ECO:0000259" key="22">
    <source>
        <dbReference type="PROSITE" id="PS51387"/>
    </source>
</evidence>
<dbReference type="InterPro" id="IPR016167">
    <property type="entry name" value="FAD-bd_PCMH_sub1"/>
</dbReference>
<dbReference type="EMBL" id="SOBT01000010">
    <property type="protein sequence ID" value="TDU26432.1"/>
    <property type="molecule type" value="Genomic_DNA"/>
</dbReference>
<dbReference type="Proteomes" id="UP000295341">
    <property type="component" value="Unassembled WGS sequence"/>
</dbReference>
<feature type="active site" evidence="20">
    <location>
        <position position="326"/>
    </location>
</feature>
<dbReference type="AlphaFoldDB" id="A0A4R7NZP2"/>
<keyword evidence="15 20" id="KW-0560">Oxidoreductase</keyword>
<keyword evidence="17 20" id="KW-0961">Cell wall biogenesis/degradation</keyword>
<keyword evidence="12 20" id="KW-0521">NADP</keyword>
<dbReference type="InterPro" id="IPR036635">
    <property type="entry name" value="MurB_C_sf"/>
</dbReference>
<gene>
    <name evidence="20" type="primary">murB</name>
    <name evidence="23" type="ORF">DFR24_3456</name>
</gene>
<dbReference type="GO" id="GO:0005829">
    <property type="term" value="C:cytosol"/>
    <property type="evidence" value="ECO:0007669"/>
    <property type="project" value="TreeGrafter"/>
</dbReference>
<evidence type="ECO:0000256" key="21">
    <source>
        <dbReference type="SAM" id="MobiDB-lite"/>
    </source>
</evidence>
<protein>
    <recommendedName>
        <fullName evidence="7 20">UDP-N-acetylenolpyruvoylglucosamine reductase</fullName>
        <ecNumber evidence="6 20">1.3.1.98</ecNumber>
    </recommendedName>
    <alternativeName>
        <fullName evidence="18 20">UDP-N-acetylmuramate dehydrogenase</fullName>
    </alternativeName>
</protein>
<evidence type="ECO:0000256" key="3">
    <source>
        <dbReference type="ARBA" id="ARBA00004496"/>
    </source>
</evidence>
<dbReference type="InterPro" id="IPR003170">
    <property type="entry name" value="MurB"/>
</dbReference>
<dbReference type="PANTHER" id="PTHR21071:SF4">
    <property type="entry name" value="UDP-N-ACETYLENOLPYRUVOYLGLUCOSAMINE REDUCTASE"/>
    <property type="match status" value="1"/>
</dbReference>
<dbReference type="Gene3D" id="3.90.78.10">
    <property type="entry name" value="UDP-N-acetylenolpyruvoylglucosamine reductase, C-terminal domain"/>
    <property type="match status" value="1"/>
</dbReference>
<dbReference type="GO" id="GO:0071555">
    <property type="term" value="P:cell wall organization"/>
    <property type="evidence" value="ECO:0007669"/>
    <property type="project" value="UniProtKB-KW"/>
</dbReference>
<comment type="function">
    <text evidence="2 20">Cell wall formation.</text>
</comment>
<evidence type="ECO:0000256" key="7">
    <source>
        <dbReference type="ARBA" id="ARBA00015188"/>
    </source>
</evidence>
<accession>A0A4R7NZP2</accession>
<feature type="domain" description="FAD-binding PCMH-type" evidence="22">
    <location>
        <begin position="62"/>
        <end position="245"/>
    </location>
</feature>
<comment type="pathway">
    <text evidence="4 20">Cell wall biogenesis; peptidoglycan biosynthesis.</text>
</comment>
<evidence type="ECO:0000256" key="11">
    <source>
        <dbReference type="ARBA" id="ARBA00022827"/>
    </source>
</evidence>
<keyword evidence="11 20" id="KW-0274">FAD</keyword>
<keyword evidence="13 20" id="KW-0133">Cell shape</keyword>
<dbReference type="InterPro" id="IPR011601">
    <property type="entry name" value="MurB_C"/>
</dbReference>
<comment type="catalytic activity">
    <reaction evidence="19 20">
        <text>UDP-N-acetyl-alpha-D-muramate + NADP(+) = UDP-N-acetyl-3-O-(1-carboxyvinyl)-alpha-D-glucosamine + NADPH + H(+)</text>
        <dbReference type="Rhea" id="RHEA:12248"/>
        <dbReference type="ChEBI" id="CHEBI:15378"/>
        <dbReference type="ChEBI" id="CHEBI:57783"/>
        <dbReference type="ChEBI" id="CHEBI:58349"/>
        <dbReference type="ChEBI" id="CHEBI:68483"/>
        <dbReference type="ChEBI" id="CHEBI:70757"/>
        <dbReference type="EC" id="1.3.1.98"/>
    </reaction>
</comment>
<proteinExistence type="inferred from homology"/>
<sequence length="334" mass="35885">MTPPRKSIGKKKATISAEVRKRRKAARSASARASIPVTRGPQAPRGLLIENEPMSRHTSWRVGGPARHYFEPADREDLIAFVRGLPAGEPLLWLGLGSNLLVRDGGWPGTAISLHNALDGLVEAGPLEIYAEAGVHCARLAKFAQQRARAGLGFMAGIPGTVGGALAMNAGAWGSETWPQVAAVEVLYVDGRTAWLDAAEFHHAYRHIDAPPGVAGFLGARFLTWPDKDGEHERATREWLALRKATQPVGKPSAGSTFRNPPGDFAARLIESCGLKGHRIGGAEVSVLHSNFILTEEGASAADVEKLIEQIRTVVFERTGVELNTEVRIVGEPE</sequence>
<dbReference type="NCBIfam" id="TIGR00179">
    <property type="entry name" value="murB"/>
    <property type="match status" value="1"/>
</dbReference>
<keyword evidence="24" id="KW-1185">Reference proteome</keyword>
<evidence type="ECO:0000256" key="16">
    <source>
        <dbReference type="ARBA" id="ARBA00023306"/>
    </source>
</evidence>
<dbReference type="GO" id="GO:0071949">
    <property type="term" value="F:FAD binding"/>
    <property type="evidence" value="ECO:0007669"/>
    <property type="project" value="InterPro"/>
</dbReference>
<evidence type="ECO:0000256" key="19">
    <source>
        <dbReference type="ARBA" id="ARBA00048914"/>
    </source>
</evidence>
<evidence type="ECO:0000256" key="14">
    <source>
        <dbReference type="ARBA" id="ARBA00022984"/>
    </source>
</evidence>
<comment type="cofactor">
    <cofactor evidence="1 20">
        <name>FAD</name>
        <dbReference type="ChEBI" id="CHEBI:57692"/>
    </cofactor>
</comment>
<dbReference type="SUPFAM" id="SSF56194">
    <property type="entry name" value="Uridine diphospho-N-Acetylenolpyruvylglucosamine reductase, MurB, C-terminal domain"/>
    <property type="match status" value="1"/>
</dbReference>
<keyword evidence="10 20" id="KW-0285">Flavoprotein</keyword>
<evidence type="ECO:0000313" key="23">
    <source>
        <dbReference type="EMBL" id="TDU26432.1"/>
    </source>
</evidence>
<dbReference type="Pfam" id="PF01565">
    <property type="entry name" value="FAD_binding_4"/>
    <property type="match status" value="1"/>
</dbReference>
<evidence type="ECO:0000256" key="1">
    <source>
        <dbReference type="ARBA" id="ARBA00001974"/>
    </source>
</evidence>
<dbReference type="RefSeq" id="WP_133882647.1">
    <property type="nucleotide sequence ID" value="NZ_MWIN01000019.1"/>
</dbReference>
<evidence type="ECO:0000256" key="15">
    <source>
        <dbReference type="ARBA" id="ARBA00023002"/>
    </source>
</evidence>
<dbReference type="OrthoDB" id="9804753at2"/>
<name>A0A4R7NZP2_9GAMM</name>
<feature type="active site" description="Proton donor" evidence="20">
    <location>
        <position position="256"/>
    </location>
</feature>
<comment type="subcellular location">
    <subcellularLocation>
        <location evidence="3 20">Cytoplasm</location>
    </subcellularLocation>
</comment>
<dbReference type="PROSITE" id="PS51387">
    <property type="entry name" value="FAD_PCMH"/>
    <property type="match status" value="1"/>
</dbReference>
<evidence type="ECO:0000256" key="20">
    <source>
        <dbReference type="HAMAP-Rule" id="MF_00037"/>
    </source>
</evidence>
<evidence type="ECO:0000256" key="8">
    <source>
        <dbReference type="ARBA" id="ARBA00022490"/>
    </source>
</evidence>
<keyword evidence="16 20" id="KW-0131">Cell cycle</keyword>
<evidence type="ECO:0000256" key="18">
    <source>
        <dbReference type="ARBA" id="ARBA00031026"/>
    </source>
</evidence>
<reference evidence="23 24" key="1">
    <citation type="submission" date="2019-03" db="EMBL/GenBank/DDBJ databases">
        <title>Genomic Encyclopedia of Type Strains, Phase IV (KMG-IV): sequencing the most valuable type-strain genomes for metagenomic binning, comparative biology and taxonomic classification.</title>
        <authorList>
            <person name="Goeker M."/>
        </authorList>
    </citation>
    <scope>NUCLEOTIDE SEQUENCE [LARGE SCALE GENOMIC DNA]</scope>
    <source>
        <strain evidence="23 24">DSM 26377</strain>
    </source>
</reference>
<evidence type="ECO:0000256" key="9">
    <source>
        <dbReference type="ARBA" id="ARBA00022618"/>
    </source>
</evidence>
<organism evidence="23 24">
    <name type="scientific">Panacagrimonas perspica</name>
    <dbReference type="NCBI Taxonomy" id="381431"/>
    <lineage>
        <taxon>Bacteria</taxon>
        <taxon>Pseudomonadati</taxon>
        <taxon>Pseudomonadota</taxon>
        <taxon>Gammaproteobacteria</taxon>
        <taxon>Nevskiales</taxon>
        <taxon>Nevskiaceae</taxon>
        <taxon>Panacagrimonas</taxon>
    </lineage>
</organism>
<dbReference type="GO" id="GO:0051301">
    <property type="term" value="P:cell division"/>
    <property type="evidence" value="ECO:0007669"/>
    <property type="project" value="UniProtKB-KW"/>
</dbReference>
<dbReference type="Gene3D" id="3.30.465.10">
    <property type="match status" value="1"/>
</dbReference>
<feature type="active site" evidence="20">
    <location>
        <position position="206"/>
    </location>
</feature>
<keyword evidence="14 20" id="KW-0573">Peptidoglycan synthesis</keyword>
<dbReference type="HAMAP" id="MF_00037">
    <property type="entry name" value="MurB"/>
    <property type="match status" value="1"/>
</dbReference>
<dbReference type="GO" id="GO:0009252">
    <property type="term" value="P:peptidoglycan biosynthetic process"/>
    <property type="evidence" value="ECO:0007669"/>
    <property type="project" value="UniProtKB-UniRule"/>
</dbReference>
<dbReference type="GO" id="GO:0008360">
    <property type="term" value="P:regulation of cell shape"/>
    <property type="evidence" value="ECO:0007669"/>
    <property type="project" value="UniProtKB-KW"/>
</dbReference>
<evidence type="ECO:0000256" key="13">
    <source>
        <dbReference type="ARBA" id="ARBA00022960"/>
    </source>
</evidence>
<comment type="similarity">
    <text evidence="5 20">Belongs to the MurB family.</text>
</comment>
<evidence type="ECO:0000256" key="6">
    <source>
        <dbReference type="ARBA" id="ARBA00012518"/>
    </source>
</evidence>
<evidence type="ECO:0000256" key="4">
    <source>
        <dbReference type="ARBA" id="ARBA00004752"/>
    </source>
</evidence>
<dbReference type="UniPathway" id="UPA00219"/>
<dbReference type="InterPro" id="IPR016169">
    <property type="entry name" value="FAD-bd_PCMH_sub2"/>
</dbReference>
<dbReference type="NCBIfam" id="NF010480">
    <property type="entry name" value="PRK13905.1"/>
    <property type="match status" value="1"/>
</dbReference>
<dbReference type="PANTHER" id="PTHR21071">
    <property type="entry name" value="UDP-N-ACETYLENOLPYRUVOYLGLUCOSAMINE REDUCTASE"/>
    <property type="match status" value="1"/>
</dbReference>
<dbReference type="InterPro" id="IPR006094">
    <property type="entry name" value="Oxid_FAD_bind_N"/>
</dbReference>
<dbReference type="InterPro" id="IPR036318">
    <property type="entry name" value="FAD-bd_PCMH-like_sf"/>
</dbReference>
<dbReference type="EC" id="1.3.1.98" evidence="6 20"/>
<evidence type="ECO:0000256" key="12">
    <source>
        <dbReference type="ARBA" id="ARBA00022857"/>
    </source>
</evidence>
<feature type="region of interest" description="Disordered" evidence="21">
    <location>
        <begin position="1"/>
        <end position="45"/>
    </location>
</feature>
<dbReference type="InterPro" id="IPR016166">
    <property type="entry name" value="FAD-bd_PCMH"/>
</dbReference>
<evidence type="ECO:0000256" key="5">
    <source>
        <dbReference type="ARBA" id="ARBA00010485"/>
    </source>
</evidence>
<evidence type="ECO:0000313" key="24">
    <source>
        <dbReference type="Proteomes" id="UP000295341"/>
    </source>
</evidence>
<evidence type="ECO:0000256" key="10">
    <source>
        <dbReference type="ARBA" id="ARBA00022630"/>
    </source>
</evidence>
<comment type="caution">
    <text evidence="23">The sequence shown here is derived from an EMBL/GenBank/DDBJ whole genome shotgun (WGS) entry which is preliminary data.</text>
</comment>
<dbReference type="Pfam" id="PF02873">
    <property type="entry name" value="MurB_C"/>
    <property type="match status" value="1"/>
</dbReference>
<keyword evidence="8 20" id="KW-0963">Cytoplasm</keyword>
<dbReference type="GO" id="GO:0008762">
    <property type="term" value="F:UDP-N-acetylmuramate dehydrogenase activity"/>
    <property type="evidence" value="ECO:0007669"/>
    <property type="project" value="UniProtKB-UniRule"/>
</dbReference>
<evidence type="ECO:0000256" key="2">
    <source>
        <dbReference type="ARBA" id="ARBA00003921"/>
    </source>
</evidence>